<evidence type="ECO:0000256" key="6">
    <source>
        <dbReference type="ARBA" id="ARBA00023014"/>
    </source>
</evidence>
<accession>A0A098AX58</accession>
<keyword evidence="7" id="KW-0472">Membrane</keyword>
<protein>
    <submittedName>
        <fullName evidence="9">FMN-binding protein</fullName>
    </submittedName>
</protein>
<evidence type="ECO:0000313" key="11">
    <source>
        <dbReference type="Proteomes" id="UP000054623"/>
    </source>
</evidence>
<dbReference type="SMART" id="SM00900">
    <property type="entry name" value="FMN_bind"/>
    <property type="match status" value="1"/>
</dbReference>
<feature type="transmembrane region" description="Helical" evidence="7">
    <location>
        <begin position="303"/>
        <end position="319"/>
    </location>
</feature>
<name>A0A098AX58_DESHA</name>
<keyword evidence="6" id="KW-0411">Iron-sulfur</keyword>
<proteinExistence type="predicted"/>
<dbReference type="GO" id="GO:0005886">
    <property type="term" value="C:plasma membrane"/>
    <property type="evidence" value="ECO:0007669"/>
    <property type="project" value="TreeGrafter"/>
</dbReference>
<sequence length="453" mass="49948">MNHERFSIRHITIIIPVVLILAAIVYQQFVNKQETVAFIQHLEPAASRCEPIAGVSGYPAYKLWDKDDTILGYAVAAGASGYGGPLGVLVYLGIDGILKNVIITENCETPAYFNRVLNEGYLDKFIGKQAHDPFEPGQDIDAVSGATYTVKGIAQAVRKGSWQVGKHELGLQVPAGTRFSLGWQELGLIILYGLVFIAVSCRCHTLRPWVLAISLLFLGFFLNSALSLANLTSLISGNLPDPLERPFWYFLTLGVLILTLLWGRNFYCAWLCPFGGLQEGIYKVLGFMKFNPSSPMMALARKIRWGILWAAVMAALIFNNPSIASYEPFAVSFGGQGNLGHWLTLCLVLITGTFIYRVWCRLVCPVGTVLNFLASVKRRTRMLFRPNGPVSRPVDSVFEHPLTCAEVICSECGAGQARVRWADLPGKEKVFLGILVVYVLSIIITLSLNILSI</sequence>
<evidence type="ECO:0000259" key="8">
    <source>
        <dbReference type="SMART" id="SM00900"/>
    </source>
</evidence>
<dbReference type="EMBL" id="LK996017">
    <property type="protein sequence ID" value="CDX01178.1"/>
    <property type="molecule type" value="Genomic_DNA"/>
</dbReference>
<dbReference type="GO" id="GO:0051539">
    <property type="term" value="F:4 iron, 4 sulfur cluster binding"/>
    <property type="evidence" value="ECO:0007669"/>
    <property type="project" value="UniProtKB-KW"/>
</dbReference>
<feature type="transmembrane region" description="Helical" evidence="7">
    <location>
        <begin position="208"/>
        <end position="226"/>
    </location>
</feature>
<evidence type="ECO:0000313" key="9">
    <source>
        <dbReference type="EMBL" id="CDX01178.1"/>
    </source>
</evidence>
<dbReference type="AlphaFoldDB" id="A0A098AX58"/>
<dbReference type="GO" id="GO:0010181">
    <property type="term" value="F:FMN binding"/>
    <property type="evidence" value="ECO:0007669"/>
    <property type="project" value="InterPro"/>
</dbReference>
<dbReference type="InterPro" id="IPR051684">
    <property type="entry name" value="Electron_Trans/Redox"/>
</dbReference>
<evidence type="ECO:0000313" key="10">
    <source>
        <dbReference type="EMBL" id="KTE90572.1"/>
    </source>
</evidence>
<keyword evidence="1" id="KW-0813">Transport</keyword>
<feature type="transmembrane region" description="Helical" evidence="7">
    <location>
        <begin position="339"/>
        <end position="359"/>
    </location>
</feature>
<dbReference type="InterPro" id="IPR017896">
    <property type="entry name" value="4Fe4S_Fe-S-bd"/>
</dbReference>
<dbReference type="OrthoDB" id="1809598at2"/>
<keyword evidence="3" id="KW-0479">Metal-binding</keyword>
<evidence type="ECO:0000256" key="5">
    <source>
        <dbReference type="ARBA" id="ARBA00023004"/>
    </source>
</evidence>
<reference evidence="10 11" key="2">
    <citation type="submission" date="2015-12" db="EMBL/GenBank/DDBJ databases">
        <title>Draft Genome Sequence of Desulfitobacterium hafniense Strain DH, a Sulfate-reducing Bacterium Isolated from Paddy Soils.</title>
        <authorList>
            <person name="Bao P."/>
            <person name="Zhang X."/>
            <person name="Li G."/>
        </authorList>
    </citation>
    <scope>NUCLEOTIDE SEQUENCE [LARGE SCALE GENOMIC DNA]</scope>
    <source>
        <strain evidence="10 11">DH</strain>
    </source>
</reference>
<dbReference type="Pfam" id="PF04205">
    <property type="entry name" value="FMN_bind"/>
    <property type="match status" value="1"/>
</dbReference>
<gene>
    <name evidence="10" type="ORF">AT727_08240</name>
    <name evidence="9" type="ORF">DPCES_1291</name>
</gene>
<feature type="transmembrane region" description="Helical" evidence="7">
    <location>
        <begin position="430"/>
        <end position="451"/>
    </location>
</feature>
<reference evidence="9" key="1">
    <citation type="submission" date="2014-07" db="EMBL/GenBank/DDBJ databases">
        <authorList>
            <person name="Hornung V.Bastian."/>
        </authorList>
    </citation>
    <scope>NUCLEOTIDE SEQUENCE</scope>
    <source>
        <strain evidence="9">PCE-S</strain>
    </source>
</reference>
<evidence type="ECO:0000256" key="2">
    <source>
        <dbReference type="ARBA" id="ARBA00022485"/>
    </source>
</evidence>
<dbReference type="PATRIC" id="fig|49338.4.peg.1397"/>
<keyword evidence="5" id="KW-0408">Iron</keyword>
<dbReference type="PANTHER" id="PTHR30176:SF3">
    <property type="entry name" value="FERREDOXIN-TYPE PROTEIN NAPH"/>
    <property type="match status" value="1"/>
</dbReference>
<feature type="transmembrane region" description="Helical" evidence="7">
    <location>
        <begin position="6"/>
        <end position="26"/>
    </location>
</feature>
<dbReference type="InterPro" id="IPR007329">
    <property type="entry name" value="FMN-bd"/>
</dbReference>
<evidence type="ECO:0000256" key="3">
    <source>
        <dbReference type="ARBA" id="ARBA00022723"/>
    </source>
</evidence>
<keyword evidence="2" id="KW-0004">4Fe-4S</keyword>
<feature type="domain" description="FMN-binding" evidence="8">
    <location>
        <begin position="81"/>
        <end position="164"/>
    </location>
</feature>
<dbReference type="Proteomes" id="UP000054623">
    <property type="component" value="Unassembled WGS sequence"/>
</dbReference>
<keyword evidence="4" id="KW-0249">Electron transport</keyword>
<feature type="transmembrane region" description="Helical" evidence="7">
    <location>
        <begin position="246"/>
        <end position="263"/>
    </location>
</feature>
<dbReference type="PANTHER" id="PTHR30176">
    <property type="entry name" value="FERREDOXIN-TYPE PROTEIN NAPH"/>
    <property type="match status" value="1"/>
</dbReference>
<dbReference type="RefSeq" id="WP_005814565.1">
    <property type="nucleotide sequence ID" value="NZ_CABKQQ010000051.1"/>
</dbReference>
<evidence type="ECO:0000256" key="4">
    <source>
        <dbReference type="ARBA" id="ARBA00022982"/>
    </source>
</evidence>
<dbReference type="Pfam" id="PF12801">
    <property type="entry name" value="Fer4_5"/>
    <property type="match status" value="2"/>
</dbReference>
<evidence type="ECO:0000256" key="7">
    <source>
        <dbReference type="SAM" id="Phobius"/>
    </source>
</evidence>
<dbReference type="GO" id="GO:0046872">
    <property type="term" value="F:metal ion binding"/>
    <property type="evidence" value="ECO:0007669"/>
    <property type="project" value="UniProtKB-KW"/>
</dbReference>
<dbReference type="EMBL" id="LOCK01000039">
    <property type="protein sequence ID" value="KTE90572.1"/>
    <property type="molecule type" value="Genomic_DNA"/>
</dbReference>
<evidence type="ECO:0000256" key="1">
    <source>
        <dbReference type="ARBA" id="ARBA00022448"/>
    </source>
</evidence>
<organism evidence="9">
    <name type="scientific">Desulfitobacterium hafniense</name>
    <name type="common">Desulfitobacterium frappieri</name>
    <dbReference type="NCBI Taxonomy" id="49338"/>
    <lineage>
        <taxon>Bacteria</taxon>
        <taxon>Bacillati</taxon>
        <taxon>Bacillota</taxon>
        <taxon>Clostridia</taxon>
        <taxon>Eubacteriales</taxon>
        <taxon>Desulfitobacteriaceae</taxon>
        <taxon>Desulfitobacterium</taxon>
    </lineage>
</organism>
<dbReference type="OMA" id="STRTIVM"/>
<keyword evidence="7" id="KW-1133">Transmembrane helix</keyword>
<keyword evidence="7" id="KW-0812">Transmembrane</keyword>
<feature type="transmembrane region" description="Helical" evidence="7">
    <location>
        <begin position="70"/>
        <end position="94"/>
    </location>
</feature>